<dbReference type="Pfam" id="PF13408">
    <property type="entry name" value="Zn_ribbon_recom"/>
    <property type="match status" value="1"/>
</dbReference>
<dbReference type="GO" id="GO:0000150">
    <property type="term" value="F:DNA strand exchange activity"/>
    <property type="evidence" value="ECO:0007669"/>
    <property type="project" value="InterPro"/>
</dbReference>
<protein>
    <submittedName>
        <fullName evidence="3">DNA-invertase hin</fullName>
    </submittedName>
</protein>
<dbReference type="SMART" id="SM00857">
    <property type="entry name" value="Resolvase"/>
    <property type="match status" value="1"/>
</dbReference>
<dbReference type="PROSITE" id="PS51736">
    <property type="entry name" value="RECOMBINASES_3"/>
    <property type="match status" value="1"/>
</dbReference>
<feature type="domain" description="Recombinase" evidence="2">
    <location>
        <begin position="171"/>
        <end position="320"/>
    </location>
</feature>
<dbReference type="InterPro" id="IPR038109">
    <property type="entry name" value="DNA_bind_recomb_sf"/>
</dbReference>
<feature type="domain" description="Resolvase/invertase-type recombinase catalytic" evidence="1">
    <location>
        <begin position="2"/>
        <end position="150"/>
    </location>
</feature>
<sequence length="543" mass="62182">MKVAIYSRKSRYTGQGESVENQINMCKEHGIKYLDCKEEDFLIYEDEGFSGGNTDRPRFQQMLRDAGNKRFETIICYRLDRVSRNVSDFSHLIDRLEKLGVSFVSVKEQFDTTKPMGRAMMYIASVFSQLERETIAERIRDNMLQLSKTGRWLGGTTPTGFVSEMVCSREADGRVSRSYKLVVVPEEAHIVRLIFSKYQDFKSITRVEKYLAQNRINTRNGAVFGRFSIRFILSNPVYAIADKTLYEYLSTNNYEIYSHKEEFNGVSGLMGYNKTRQNGNTSERYRKSSEWILAVGQHEGIVPGEVWIEAQELLMRNRSKAYRKVKSSTALLSGVLRCAACGSLMRPKASTRLTSNGQPVFYYICELKEKSRKAQCHMANANGNMVDGLAIGELEHIIEKYPPIIDERCLGEMKSWFGGDTGKDELHLMEEKLFNTDFEIKNLIRVLAKKENPDIEKSILEQLGNLNLQKQTYIDAIENLLLQRAENQAYAKAPEMYVGSLFPPGHIIWEQMGVDAKRSILKSLINRLEWDGSGLKLYLNTKG</sequence>
<dbReference type="InterPro" id="IPR011109">
    <property type="entry name" value="DNA_bind_recombinase_dom"/>
</dbReference>
<dbReference type="InterPro" id="IPR036162">
    <property type="entry name" value="Resolvase-like_N_sf"/>
</dbReference>
<accession>A0A1V4SSC2</accession>
<dbReference type="PANTHER" id="PTHR30461:SF23">
    <property type="entry name" value="DNA RECOMBINASE-RELATED"/>
    <property type="match status" value="1"/>
</dbReference>
<dbReference type="CDD" id="cd03768">
    <property type="entry name" value="SR_ResInv"/>
    <property type="match status" value="1"/>
</dbReference>
<dbReference type="SUPFAM" id="SSF53041">
    <property type="entry name" value="Resolvase-like"/>
    <property type="match status" value="1"/>
</dbReference>
<organism evidence="3 4">
    <name type="scientific">Ruminiclostridium hungatei</name>
    <name type="common">Clostridium hungatei</name>
    <dbReference type="NCBI Taxonomy" id="48256"/>
    <lineage>
        <taxon>Bacteria</taxon>
        <taxon>Bacillati</taxon>
        <taxon>Bacillota</taxon>
        <taxon>Clostridia</taxon>
        <taxon>Eubacteriales</taxon>
        <taxon>Oscillospiraceae</taxon>
        <taxon>Ruminiclostridium</taxon>
    </lineage>
</organism>
<evidence type="ECO:0000313" key="4">
    <source>
        <dbReference type="Proteomes" id="UP000191554"/>
    </source>
</evidence>
<evidence type="ECO:0000313" key="3">
    <source>
        <dbReference type="EMBL" id="OPX46201.1"/>
    </source>
</evidence>
<dbReference type="OrthoDB" id="9781670at2"/>
<proteinExistence type="predicted"/>
<name>A0A1V4SSC2_RUMHU</name>
<dbReference type="InterPro" id="IPR050639">
    <property type="entry name" value="SSR_resolvase"/>
</dbReference>
<dbReference type="InterPro" id="IPR025827">
    <property type="entry name" value="Zn_ribbon_recom_dom"/>
</dbReference>
<comment type="caution">
    <text evidence="3">The sequence shown here is derived from an EMBL/GenBank/DDBJ whole genome shotgun (WGS) entry which is preliminary data.</text>
</comment>
<dbReference type="Gene3D" id="3.40.50.1390">
    <property type="entry name" value="Resolvase, N-terminal catalytic domain"/>
    <property type="match status" value="1"/>
</dbReference>
<dbReference type="PROSITE" id="PS51737">
    <property type="entry name" value="RECOMBINASE_DNA_BIND"/>
    <property type="match status" value="1"/>
</dbReference>
<dbReference type="PANTHER" id="PTHR30461">
    <property type="entry name" value="DNA-INVERTASE FROM LAMBDOID PROPHAGE"/>
    <property type="match status" value="1"/>
</dbReference>
<dbReference type="Pfam" id="PF00239">
    <property type="entry name" value="Resolvase"/>
    <property type="match status" value="1"/>
</dbReference>
<dbReference type="STRING" id="48256.CLHUN_00170"/>
<dbReference type="GO" id="GO:0003677">
    <property type="term" value="F:DNA binding"/>
    <property type="evidence" value="ECO:0007669"/>
    <property type="project" value="InterPro"/>
</dbReference>
<reference evidence="3 4" key="1">
    <citation type="submission" date="2017-03" db="EMBL/GenBank/DDBJ databases">
        <title>Genome sequence of Clostridium hungatei DSM 14427.</title>
        <authorList>
            <person name="Poehlein A."/>
            <person name="Daniel R."/>
        </authorList>
    </citation>
    <scope>NUCLEOTIDE SEQUENCE [LARGE SCALE GENOMIC DNA]</scope>
    <source>
        <strain evidence="3 4">DSM 14427</strain>
    </source>
</reference>
<gene>
    <name evidence="3" type="primary">hin_1</name>
    <name evidence="3" type="ORF">CLHUN_00170</name>
</gene>
<dbReference type="AlphaFoldDB" id="A0A1V4SSC2"/>
<evidence type="ECO:0000259" key="1">
    <source>
        <dbReference type="PROSITE" id="PS51736"/>
    </source>
</evidence>
<dbReference type="Pfam" id="PF07508">
    <property type="entry name" value="Recombinase"/>
    <property type="match status" value="1"/>
</dbReference>
<dbReference type="EMBL" id="MZGX01000001">
    <property type="protein sequence ID" value="OPX46201.1"/>
    <property type="molecule type" value="Genomic_DNA"/>
</dbReference>
<dbReference type="InterPro" id="IPR006119">
    <property type="entry name" value="Resolv_N"/>
</dbReference>
<dbReference type="Proteomes" id="UP000191554">
    <property type="component" value="Unassembled WGS sequence"/>
</dbReference>
<dbReference type="Gene3D" id="3.90.1750.20">
    <property type="entry name" value="Putative Large Serine Recombinase, Chain B, Domain 2"/>
    <property type="match status" value="2"/>
</dbReference>
<dbReference type="RefSeq" id="WP_080062527.1">
    <property type="nucleotide sequence ID" value="NZ_MZGX01000001.1"/>
</dbReference>
<evidence type="ECO:0000259" key="2">
    <source>
        <dbReference type="PROSITE" id="PS51737"/>
    </source>
</evidence>
<keyword evidence="4" id="KW-1185">Reference proteome</keyword>